<reference evidence="1 2" key="1">
    <citation type="submission" date="2016-11" db="EMBL/GenBank/DDBJ databases">
        <authorList>
            <person name="Jaros S."/>
            <person name="Januszkiewicz K."/>
            <person name="Wedrychowicz H."/>
        </authorList>
    </citation>
    <scope>NUCLEOTIDE SEQUENCE [LARGE SCALE GENOMIC DNA]</scope>
    <source>
        <strain evidence="1 2">DSM 18772</strain>
    </source>
</reference>
<gene>
    <name evidence="1" type="ORF">SAMN02745181_3273</name>
</gene>
<evidence type="ECO:0000313" key="2">
    <source>
        <dbReference type="Proteomes" id="UP000184510"/>
    </source>
</evidence>
<protein>
    <submittedName>
        <fullName evidence="1">Uncharacterized protein</fullName>
    </submittedName>
</protein>
<organism evidence="1 2">
    <name type="scientific">Rubritalea squalenifaciens DSM 18772</name>
    <dbReference type="NCBI Taxonomy" id="1123071"/>
    <lineage>
        <taxon>Bacteria</taxon>
        <taxon>Pseudomonadati</taxon>
        <taxon>Verrucomicrobiota</taxon>
        <taxon>Verrucomicrobiia</taxon>
        <taxon>Verrucomicrobiales</taxon>
        <taxon>Rubritaleaceae</taxon>
        <taxon>Rubritalea</taxon>
    </lineage>
</organism>
<dbReference type="AlphaFoldDB" id="A0A1M6PRV4"/>
<name>A0A1M6PRV4_9BACT</name>
<dbReference type="InParanoid" id="A0A1M6PRV4"/>
<proteinExistence type="predicted"/>
<dbReference type="STRING" id="1123071.SAMN02745181_3273"/>
<dbReference type="EMBL" id="FQYR01000005">
    <property type="protein sequence ID" value="SHK10598.1"/>
    <property type="molecule type" value="Genomic_DNA"/>
</dbReference>
<accession>A0A1M6PRV4</accession>
<keyword evidence="2" id="KW-1185">Reference proteome</keyword>
<dbReference type="PROSITE" id="PS51257">
    <property type="entry name" value="PROKAR_LIPOPROTEIN"/>
    <property type="match status" value="1"/>
</dbReference>
<evidence type="ECO:0000313" key="1">
    <source>
        <dbReference type="EMBL" id="SHK10598.1"/>
    </source>
</evidence>
<dbReference type="Proteomes" id="UP000184510">
    <property type="component" value="Unassembled WGS sequence"/>
</dbReference>
<sequence>MWHYRGDRCREVWYHNRHHHYHDHFFNVHWWGSCYWYPRPIVYHHCSPWWWWRPVVWGTMGYFFGQALSPDPIIYDPGTTVVYEGDTIYINGESAGNADEYRRETIALANPELEETPMPGPPELAEDASEEEIAAANDSEKPTGDWLPVGVWALTQQEQGDATMFLQLSIDKEGVVAGAYKNVMTGDEQPVAGQVDFKSQRVAWHVGEATQTVYETGLSNLENDVASVFVHFGESQTQTWLLVRMPSPEMPGETVKLPEVTDK</sequence>